<keyword evidence="3" id="KW-1185">Reference proteome</keyword>
<proteinExistence type="predicted"/>
<organism evidence="2 3">
    <name type="scientific">Asbolus verrucosus</name>
    <name type="common">Desert ironclad beetle</name>
    <dbReference type="NCBI Taxonomy" id="1661398"/>
    <lineage>
        <taxon>Eukaryota</taxon>
        <taxon>Metazoa</taxon>
        <taxon>Ecdysozoa</taxon>
        <taxon>Arthropoda</taxon>
        <taxon>Hexapoda</taxon>
        <taxon>Insecta</taxon>
        <taxon>Pterygota</taxon>
        <taxon>Neoptera</taxon>
        <taxon>Endopterygota</taxon>
        <taxon>Coleoptera</taxon>
        <taxon>Polyphaga</taxon>
        <taxon>Cucujiformia</taxon>
        <taxon>Tenebrionidae</taxon>
        <taxon>Pimeliinae</taxon>
        <taxon>Asbolus</taxon>
    </lineage>
</organism>
<feature type="non-terminal residue" evidence="2">
    <location>
        <position position="231"/>
    </location>
</feature>
<comment type="caution">
    <text evidence="2">The sequence shown here is derived from an EMBL/GenBank/DDBJ whole genome shotgun (WGS) entry which is preliminary data.</text>
</comment>
<dbReference type="EMBL" id="QDEB01113123">
    <property type="protein sequence ID" value="RZB41560.1"/>
    <property type="molecule type" value="Genomic_DNA"/>
</dbReference>
<evidence type="ECO:0000313" key="3">
    <source>
        <dbReference type="Proteomes" id="UP000292052"/>
    </source>
</evidence>
<dbReference type="PANTHER" id="PTHR47055">
    <property type="entry name" value="DDE_TNP_1_7 DOMAIN-CONTAINING PROTEIN"/>
    <property type="match status" value="1"/>
</dbReference>
<dbReference type="GO" id="GO:0043565">
    <property type="term" value="F:sequence-specific DNA binding"/>
    <property type="evidence" value="ECO:0007669"/>
    <property type="project" value="TreeGrafter"/>
</dbReference>
<dbReference type="InterPro" id="IPR029526">
    <property type="entry name" value="PGBD"/>
</dbReference>
<dbReference type="InterPro" id="IPR052638">
    <property type="entry name" value="PiggyBac_TE-derived"/>
</dbReference>
<feature type="domain" description="PiggyBac transposable element-derived protein" evidence="1">
    <location>
        <begin position="1"/>
        <end position="64"/>
    </location>
</feature>
<dbReference type="OrthoDB" id="6766487at2759"/>
<dbReference type="STRING" id="1661398.A0A482VD21"/>
<feature type="domain" description="PiggyBac transposable element-derived protein" evidence="1">
    <location>
        <begin position="81"/>
        <end position="148"/>
    </location>
</feature>
<dbReference type="Pfam" id="PF13843">
    <property type="entry name" value="DDE_Tnp_1_7"/>
    <property type="match status" value="2"/>
</dbReference>
<dbReference type="Proteomes" id="UP000292052">
    <property type="component" value="Unassembled WGS sequence"/>
</dbReference>
<reference evidence="2 3" key="1">
    <citation type="submission" date="2017-03" db="EMBL/GenBank/DDBJ databases">
        <title>Genome of the blue death feigning beetle - Asbolus verrucosus.</title>
        <authorList>
            <person name="Rider S.D."/>
        </authorList>
    </citation>
    <scope>NUCLEOTIDE SEQUENCE [LARGE SCALE GENOMIC DNA]</scope>
    <source>
        <strain evidence="2">Butters</strain>
        <tissue evidence="2">Head and leg muscle</tissue>
    </source>
</reference>
<name>A0A482VD21_ASBVE</name>
<accession>A0A482VD21</accession>
<evidence type="ECO:0000259" key="1">
    <source>
        <dbReference type="Pfam" id="PF13843"/>
    </source>
</evidence>
<gene>
    <name evidence="2" type="ORF">BDFB_014123</name>
</gene>
<sequence length="231" mass="27031">MMSYFSRHSVKQFIRGKPIRYGYKMWCLCEPNGYLIQYMLYQGKESNRPHSDLGVGGLKLANRLQELGVGYTGTIMANKIEKCPANAPKIKKKVLVSQPHVIAKYNKYMGSVDRIDENIDRCRIPIRSKKWWWANFAFCIDTSVHNAWQIYGRNPDNKLDYLHFRRHIVQVYFLKYGYPPTHSGRGHPKTSKKLDGRVPEEVRYDGLNHWMVPAEKQNRCALCKKNSTKKM</sequence>
<dbReference type="PANTHER" id="PTHR47055:SF3">
    <property type="entry name" value="PHORBOL-ESTER_DAG-TYPE DOMAIN-CONTAINING PROTEIN"/>
    <property type="match status" value="1"/>
</dbReference>
<evidence type="ECO:0000313" key="2">
    <source>
        <dbReference type="EMBL" id="RZB41560.1"/>
    </source>
</evidence>
<dbReference type="AlphaFoldDB" id="A0A482VD21"/>
<protein>
    <submittedName>
        <fullName evidence="2">DDE Tnp 1 7 domain containing protein</fullName>
    </submittedName>
</protein>